<dbReference type="PANTHER" id="PTHR43267:SF1">
    <property type="entry name" value="TRNA THREONYLCARBAMOYLADENOSINE DEHYDRATASE"/>
    <property type="match status" value="1"/>
</dbReference>
<dbReference type="EMBL" id="BRXW01000077">
    <property type="protein sequence ID" value="GMI04703.1"/>
    <property type="molecule type" value="Genomic_DNA"/>
</dbReference>
<dbReference type="PANTHER" id="PTHR43267">
    <property type="entry name" value="TRNA THREONYLCARBAMOYLADENOSINE DEHYDRATASE"/>
    <property type="match status" value="1"/>
</dbReference>
<dbReference type="GO" id="GO:0008641">
    <property type="term" value="F:ubiquitin-like modifier activating enzyme activity"/>
    <property type="evidence" value="ECO:0007669"/>
    <property type="project" value="InterPro"/>
</dbReference>
<feature type="domain" description="THIF-type NAD/FAD binding fold" evidence="1">
    <location>
        <begin position="17"/>
        <end position="258"/>
    </location>
</feature>
<protein>
    <recommendedName>
        <fullName evidence="1">THIF-type NAD/FAD binding fold domain-containing protein</fullName>
    </recommendedName>
</protein>
<evidence type="ECO:0000313" key="3">
    <source>
        <dbReference type="Proteomes" id="UP001165122"/>
    </source>
</evidence>
<dbReference type="InterPro" id="IPR000594">
    <property type="entry name" value="ThiF_NAD_FAD-bd"/>
</dbReference>
<accession>A0A9W7F819</accession>
<name>A0A9W7F819_9STRA</name>
<gene>
    <name evidence="2" type="ORF">TrLO_g13932</name>
</gene>
<keyword evidence="3" id="KW-1185">Reference proteome</keyword>
<proteinExistence type="predicted"/>
<dbReference type="OrthoDB" id="206053at2759"/>
<dbReference type="Proteomes" id="UP001165122">
    <property type="component" value="Unassembled WGS sequence"/>
</dbReference>
<evidence type="ECO:0000259" key="1">
    <source>
        <dbReference type="Pfam" id="PF00899"/>
    </source>
</evidence>
<comment type="caution">
    <text evidence="2">The sequence shown here is derived from an EMBL/GenBank/DDBJ whole genome shotgun (WGS) entry which is preliminary data.</text>
</comment>
<dbReference type="SUPFAM" id="SSF69572">
    <property type="entry name" value="Activating enzymes of the ubiquitin-like proteins"/>
    <property type="match status" value="1"/>
</dbReference>
<dbReference type="AlphaFoldDB" id="A0A9W7F819"/>
<dbReference type="GO" id="GO:0061504">
    <property type="term" value="P:cyclic threonylcarbamoyladenosine biosynthetic process"/>
    <property type="evidence" value="ECO:0007669"/>
    <property type="project" value="TreeGrafter"/>
</dbReference>
<reference evidence="3" key="1">
    <citation type="journal article" date="2023" name="Commun. Biol.">
        <title>Genome analysis of Parmales, the sister group of diatoms, reveals the evolutionary specialization of diatoms from phago-mixotrophs to photoautotrophs.</title>
        <authorList>
            <person name="Ban H."/>
            <person name="Sato S."/>
            <person name="Yoshikawa S."/>
            <person name="Yamada K."/>
            <person name="Nakamura Y."/>
            <person name="Ichinomiya M."/>
            <person name="Sato N."/>
            <person name="Blanc-Mathieu R."/>
            <person name="Endo H."/>
            <person name="Kuwata A."/>
            <person name="Ogata H."/>
        </authorList>
    </citation>
    <scope>NUCLEOTIDE SEQUENCE [LARGE SCALE GENOMIC DNA]</scope>
    <source>
        <strain evidence="3">NIES 3700</strain>
    </source>
</reference>
<dbReference type="InterPro" id="IPR035985">
    <property type="entry name" value="Ubiquitin-activating_enz"/>
</dbReference>
<evidence type="ECO:0000313" key="2">
    <source>
        <dbReference type="EMBL" id="GMI04703.1"/>
    </source>
</evidence>
<dbReference type="Pfam" id="PF00899">
    <property type="entry name" value="ThiF"/>
    <property type="match status" value="1"/>
</dbReference>
<organism evidence="2 3">
    <name type="scientific">Triparma laevis f. longispina</name>
    <dbReference type="NCBI Taxonomy" id="1714387"/>
    <lineage>
        <taxon>Eukaryota</taxon>
        <taxon>Sar</taxon>
        <taxon>Stramenopiles</taxon>
        <taxon>Ochrophyta</taxon>
        <taxon>Bolidophyceae</taxon>
        <taxon>Parmales</taxon>
        <taxon>Triparmaceae</taxon>
        <taxon>Triparma</taxon>
    </lineage>
</organism>
<sequence>MSQPIHYDNISRLHGSIQNLQASHVIVIGLGGVGSWVVESLARTAIGSITLIDLDDICSSNLNRQIWLNNDIGKFKCDVLKERCMNIDESIKVNTILDFINDNNLDDILTPLLTSKTIIIDTIDSSTTKASLISYTVTHKIPIITCGSAGGLTDPSKIVSGDLTKVEDDRLLFWTRKNLRKSFNFPKGPKQGEKNTHRVKKWNINAVYSTQRLIEKPEAAVITNGGFRKCDSQLGTVSYCTSVIGMVAAGKAVDIIVDGEFRGPNVNRIDENV</sequence>
<dbReference type="Gene3D" id="3.40.50.720">
    <property type="entry name" value="NAD(P)-binding Rossmann-like Domain"/>
    <property type="match status" value="1"/>
</dbReference>
<dbReference type="GO" id="GO:0061503">
    <property type="term" value="F:tRNA threonylcarbamoyladenosine dehydratase"/>
    <property type="evidence" value="ECO:0007669"/>
    <property type="project" value="TreeGrafter"/>
</dbReference>
<dbReference type="InterPro" id="IPR045886">
    <property type="entry name" value="ThiF/MoeB/HesA"/>
</dbReference>